<dbReference type="EC" id="2.7.7.65" evidence="1"/>
<evidence type="ECO:0000256" key="4">
    <source>
        <dbReference type="SAM" id="SignalP"/>
    </source>
</evidence>
<dbReference type="CDD" id="cd01949">
    <property type="entry name" value="GGDEF"/>
    <property type="match status" value="1"/>
</dbReference>
<dbReference type="InterPro" id="IPR043128">
    <property type="entry name" value="Rev_trsase/Diguanyl_cyclase"/>
</dbReference>
<dbReference type="InterPro" id="IPR000160">
    <property type="entry name" value="GGDEF_dom"/>
</dbReference>
<proteinExistence type="predicted"/>
<keyword evidence="3" id="KW-1133">Transmembrane helix</keyword>
<keyword evidence="4" id="KW-0732">Signal</keyword>
<comment type="caution">
    <text evidence="6">The sequence shown here is derived from an EMBL/GenBank/DDBJ whole genome shotgun (WGS) entry which is preliminary data.</text>
</comment>
<dbReference type="Pfam" id="PF07696">
    <property type="entry name" value="7TMR-DISMED2"/>
    <property type="match status" value="1"/>
</dbReference>
<feature type="chain" id="PRO_5045376047" description="diguanylate cyclase" evidence="4">
    <location>
        <begin position="21"/>
        <end position="569"/>
    </location>
</feature>
<evidence type="ECO:0000259" key="5">
    <source>
        <dbReference type="PROSITE" id="PS50887"/>
    </source>
</evidence>
<dbReference type="InterPro" id="IPR011623">
    <property type="entry name" value="7TMR_DISM_rcpt_extracell_dom1"/>
</dbReference>
<accession>A0ABV5HK96</accession>
<comment type="catalytic activity">
    <reaction evidence="2">
        <text>2 GTP = 3',3'-c-di-GMP + 2 diphosphate</text>
        <dbReference type="Rhea" id="RHEA:24898"/>
        <dbReference type="ChEBI" id="CHEBI:33019"/>
        <dbReference type="ChEBI" id="CHEBI:37565"/>
        <dbReference type="ChEBI" id="CHEBI:58805"/>
        <dbReference type="EC" id="2.7.7.65"/>
    </reaction>
</comment>
<evidence type="ECO:0000256" key="1">
    <source>
        <dbReference type="ARBA" id="ARBA00012528"/>
    </source>
</evidence>
<dbReference type="Pfam" id="PF00990">
    <property type="entry name" value="GGDEF"/>
    <property type="match status" value="1"/>
</dbReference>
<gene>
    <name evidence="6" type="ORF">ACFFUV_06660</name>
</gene>
<feature type="transmembrane region" description="Helical" evidence="3">
    <location>
        <begin position="300"/>
        <end position="326"/>
    </location>
</feature>
<dbReference type="PANTHER" id="PTHR45138">
    <property type="entry name" value="REGULATORY COMPONENTS OF SENSORY TRANSDUCTION SYSTEM"/>
    <property type="match status" value="1"/>
</dbReference>
<protein>
    <recommendedName>
        <fullName evidence="1">diguanylate cyclase</fullName>
        <ecNumber evidence="1">2.7.7.65</ecNumber>
    </recommendedName>
</protein>
<dbReference type="Gene3D" id="3.30.70.270">
    <property type="match status" value="1"/>
</dbReference>
<dbReference type="RefSeq" id="WP_390190648.1">
    <property type="nucleotide sequence ID" value="NZ_JBHMEP010000001.1"/>
</dbReference>
<dbReference type="Gene3D" id="2.60.40.2380">
    <property type="match status" value="1"/>
</dbReference>
<keyword evidence="7" id="KW-1185">Reference proteome</keyword>
<dbReference type="Proteomes" id="UP001589645">
    <property type="component" value="Unassembled WGS sequence"/>
</dbReference>
<evidence type="ECO:0000313" key="7">
    <source>
        <dbReference type="Proteomes" id="UP001589645"/>
    </source>
</evidence>
<feature type="domain" description="GGDEF" evidence="5">
    <location>
        <begin position="429"/>
        <end position="561"/>
    </location>
</feature>
<dbReference type="InterPro" id="IPR029787">
    <property type="entry name" value="Nucleotide_cyclase"/>
</dbReference>
<feature type="transmembrane region" description="Helical" evidence="3">
    <location>
        <begin position="242"/>
        <end position="262"/>
    </location>
</feature>
<dbReference type="Pfam" id="PF07695">
    <property type="entry name" value="7TMR-DISM_7TM"/>
    <property type="match status" value="1"/>
</dbReference>
<evidence type="ECO:0000313" key="6">
    <source>
        <dbReference type="EMBL" id="MFB9134656.1"/>
    </source>
</evidence>
<dbReference type="NCBIfam" id="TIGR00254">
    <property type="entry name" value="GGDEF"/>
    <property type="match status" value="1"/>
</dbReference>
<feature type="transmembrane region" description="Helical" evidence="3">
    <location>
        <begin position="215"/>
        <end position="236"/>
    </location>
</feature>
<evidence type="ECO:0000256" key="2">
    <source>
        <dbReference type="ARBA" id="ARBA00034247"/>
    </source>
</evidence>
<sequence>MRLRSLLLLIVVFLSLPWAAVGATSAAQSIYLSDVSYFREPPKTPLSMLQAYERFEHQNNVNITQRRLLTFGINDDAIWVRLRINNLNPHSEMRRLIAAQTWTDYLDVYLISPQQPIEHWYAGDRQEAGPHLLPEVGYVFNFNVPPGQTELLIRAQSKDPLVLPLELESVQHARQSDAIDHVMSGLLFGVLMTLVGYNIILYLTLKQLDSLFYSLYISCFVILNFAYSGYAFAWVYPHLPLVQNYSILLFMVLHGVFGLIFVSQFLQLPSRRPLLASIIRVYNSVGVIAIAGFIMARMQLYSALLAFCFLSLTSILMIVVGIWNLGKVRDSQYFLLAVLCSMIGVLITAMSVWGVIPFTYYSYHAATYGVVCEAAILAVVLANRLKRIERERIATKYLSSYDPLTKLLNRRGFVEKSNKILEHKVFATQPLSLAIIDVDYFKVINDTHGHQIGDLALSHLSQLLKRHTEAQDVVARWGGEEFVVLFPNTDFAQTYTDAEHLRAVIETSPLILDDRSVSMTASFGLATRESHESIESLLARADQHLYAAKSQGRNCVQPQPSMHTAPLID</sequence>
<reference evidence="6 7" key="1">
    <citation type="submission" date="2024-09" db="EMBL/GenBank/DDBJ databases">
        <authorList>
            <person name="Sun Q."/>
            <person name="Mori K."/>
        </authorList>
    </citation>
    <scope>NUCLEOTIDE SEQUENCE [LARGE SCALE GENOMIC DNA]</scope>
    <source>
        <strain evidence="6 7">CECT 8064</strain>
    </source>
</reference>
<keyword evidence="6" id="KW-0548">Nucleotidyltransferase</keyword>
<feature type="signal peptide" evidence="4">
    <location>
        <begin position="1"/>
        <end position="20"/>
    </location>
</feature>
<keyword evidence="3" id="KW-0812">Transmembrane</keyword>
<keyword evidence="6" id="KW-0808">Transferase</keyword>
<dbReference type="SUPFAM" id="SSF55073">
    <property type="entry name" value="Nucleotide cyclase"/>
    <property type="match status" value="1"/>
</dbReference>
<dbReference type="GO" id="GO:0052621">
    <property type="term" value="F:diguanylate cyclase activity"/>
    <property type="evidence" value="ECO:0007669"/>
    <property type="project" value="UniProtKB-EC"/>
</dbReference>
<dbReference type="SMART" id="SM00267">
    <property type="entry name" value="GGDEF"/>
    <property type="match status" value="1"/>
</dbReference>
<feature type="transmembrane region" description="Helical" evidence="3">
    <location>
        <begin position="362"/>
        <end position="382"/>
    </location>
</feature>
<dbReference type="PROSITE" id="PS50887">
    <property type="entry name" value="GGDEF"/>
    <property type="match status" value="1"/>
</dbReference>
<name>A0ABV5HK96_9VIBR</name>
<keyword evidence="3" id="KW-0472">Membrane</keyword>
<dbReference type="InterPro" id="IPR050469">
    <property type="entry name" value="Diguanylate_Cyclase"/>
</dbReference>
<feature type="transmembrane region" description="Helical" evidence="3">
    <location>
        <begin position="333"/>
        <end position="356"/>
    </location>
</feature>
<feature type="transmembrane region" description="Helical" evidence="3">
    <location>
        <begin position="274"/>
        <end position="294"/>
    </location>
</feature>
<dbReference type="EMBL" id="JBHMEP010000001">
    <property type="protein sequence ID" value="MFB9134656.1"/>
    <property type="molecule type" value="Genomic_DNA"/>
</dbReference>
<evidence type="ECO:0000256" key="3">
    <source>
        <dbReference type="SAM" id="Phobius"/>
    </source>
</evidence>
<dbReference type="InterPro" id="IPR011622">
    <property type="entry name" value="7TMR_DISM_rcpt_extracell_dom2"/>
</dbReference>
<dbReference type="PANTHER" id="PTHR45138:SF9">
    <property type="entry name" value="DIGUANYLATE CYCLASE DGCM-RELATED"/>
    <property type="match status" value="1"/>
</dbReference>
<feature type="transmembrane region" description="Helical" evidence="3">
    <location>
        <begin position="182"/>
        <end position="203"/>
    </location>
</feature>
<organism evidence="6 7">
    <name type="scientific">Vibrio olivae</name>
    <dbReference type="NCBI Taxonomy" id="1243002"/>
    <lineage>
        <taxon>Bacteria</taxon>
        <taxon>Pseudomonadati</taxon>
        <taxon>Pseudomonadota</taxon>
        <taxon>Gammaproteobacteria</taxon>
        <taxon>Vibrionales</taxon>
        <taxon>Vibrionaceae</taxon>
        <taxon>Vibrio</taxon>
    </lineage>
</organism>